<dbReference type="Proteomes" id="UP000256329">
    <property type="component" value="Unassembled WGS sequence"/>
</dbReference>
<comment type="caution">
    <text evidence="1">The sequence shown here is derived from an EMBL/GenBank/DDBJ whole genome shotgun (WGS) entry which is preliminary data.</text>
</comment>
<accession>A0A3D8P8C7</accession>
<organism evidence="1 2">
    <name type="scientific">Ammonifex thiophilus</name>
    <dbReference type="NCBI Taxonomy" id="444093"/>
    <lineage>
        <taxon>Bacteria</taxon>
        <taxon>Bacillati</taxon>
        <taxon>Bacillota</taxon>
        <taxon>Clostridia</taxon>
        <taxon>Thermoanaerobacterales</taxon>
        <taxon>Thermoanaerobacteraceae</taxon>
        <taxon>Ammonifex</taxon>
    </lineage>
</organism>
<dbReference type="InterPro" id="IPR045527">
    <property type="entry name" value="DUF6470"/>
</dbReference>
<dbReference type="OrthoDB" id="2112831at2"/>
<evidence type="ECO:0000313" key="1">
    <source>
        <dbReference type="EMBL" id="RDV84785.1"/>
    </source>
</evidence>
<proteinExistence type="predicted"/>
<gene>
    <name evidence="1" type="ORF">DXX99_01705</name>
</gene>
<keyword evidence="2" id="KW-1185">Reference proteome</keyword>
<dbReference type="RefSeq" id="WP_115791779.1">
    <property type="nucleotide sequence ID" value="NZ_QSLN01000001.1"/>
</dbReference>
<dbReference type="AlphaFoldDB" id="A0A3D8P8C7"/>
<name>A0A3D8P8C7_9THEO</name>
<reference evidence="1 2" key="1">
    <citation type="submission" date="2018-08" db="EMBL/GenBank/DDBJ databases">
        <title>Form III RuBisCO-mediated autotrophy in Thermodesulfobium bacteria.</title>
        <authorList>
            <person name="Toshchakov S.V."/>
            <person name="Kublanov I.V."/>
            <person name="Frolov E."/>
            <person name="Bonch-Osmolovskaya E.A."/>
            <person name="Tourova T.P."/>
            <person name="Chernych N.A."/>
            <person name="Lebedinsky A.V."/>
        </authorList>
    </citation>
    <scope>NUCLEOTIDE SEQUENCE [LARGE SCALE GENOMIC DNA]</scope>
    <source>
        <strain evidence="1 2">SR</strain>
    </source>
</reference>
<dbReference type="Pfam" id="PF20074">
    <property type="entry name" value="DUF6470"/>
    <property type="match status" value="1"/>
</dbReference>
<dbReference type="EMBL" id="QSLN01000001">
    <property type="protein sequence ID" value="RDV84785.1"/>
    <property type="molecule type" value="Genomic_DNA"/>
</dbReference>
<sequence length="98" mass="10830">MQLLYVSIDQSRCWREIGLLSPWDIGAKGAEEGKKAALEAIGRWAEEGDYLAAIEKGSSVADLAAELPKPPELILDLLPHTRPNIYFIPKPSIFIARV</sequence>
<protein>
    <submittedName>
        <fullName evidence="1">Uncharacterized protein</fullName>
    </submittedName>
</protein>
<evidence type="ECO:0000313" key="2">
    <source>
        <dbReference type="Proteomes" id="UP000256329"/>
    </source>
</evidence>